<dbReference type="GO" id="GO:0005829">
    <property type="term" value="C:cytosol"/>
    <property type="evidence" value="ECO:0007669"/>
    <property type="project" value="TreeGrafter"/>
</dbReference>
<organism evidence="1 2">
    <name type="scientific">Taphrina deformans (strain PYCC 5710 / ATCC 11124 / CBS 356.35 / IMI 108563 / JCM 9778 / NBRC 8474)</name>
    <name type="common">Peach leaf curl fungus</name>
    <name type="synonym">Lalaria deformans</name>
    <dbReference type="NCBI Taxonomy" id="1097556"/>
    <lineage>
        <taxon>Eukaryota</taxon>
        <taxon>Fungi</taxon>
        <taxon>Dikarya</taxon>
        <taxon>Ascomycota</taxon>
        <taxon>Taphrinomycotina</taxon>
        <taxon>Taphrinomycetes</taxon>
        <taxon>Taphrinales</taxon>
        <taxon>Taphrinaceae</taxon>
        <taxon>Taphrina</taxon>
    </lineage>
</organism>
<dbReference type="PANTHER" id="PTHR31223:SF70">
    <property type="entry name" value="LOG FAMILY PROTEIN YJL055W"/>
    <property type="match status" value="1"/>
</dbReference>
<dbReference type="GO" id="GO:0016799">
    <property type="term" value="F:hydrolase activity, hydrolyzing N-glycosyl compounds"/>
    <property type="evidence" value="ECO:0007669"/>
    <property type="project" value="TreeGrafter"/>
</dbReference>
<evidence type="ECO:0000313" key="2">
    <source>
        <dbReference type="Proteomes" id="UP000013776"/>
    </source>
</evidence>
<sequence length="209" mass="22745">MTTNGHSHSTKRSICVFCGSARGKSDAYALAAEELANEMAKRNWDLVYGGGSTGIMGVMASSVIKAGQSVTGIIPRALTRRERDGEVPAEIYGETILVDDMHTRKRMMAERGSAFVSLPGGLGTLEEMFEVATWNQLGIHRDPVVLFNVNGFYDHLIAFIKHAVQEGFIGETQQHIIVEAKTAVEVCEAIENYVPATGRLNLSWKSVTG</sequence>
<proteinExistence type="predicted"/>
<accession>R4XM85</accession>
<dbReference type="Pfam" id="PF03641">
    <property type="entry name" value="Lysine_decarbox"/>
    <property type="match status" value="1"/>
</dbReference>
<dbReference type="EMBL" id="CAHR02000233">
    <property type="protein sequence ID" value="CCG84410.1"/>
    <property type="molecule type" value="Genomic_DNA"/>
</dbReference>
<dbReference type="STRING" id="1097556.R4XM85"/>
<evidence type="ECO:0008006" key="3">
    <source>
        <dbReference type="Google" id="ProtNLM"/>
    </source>
</evidence>
<reference evidence="1 2" key="1">
    <citation type="journal article" date="2013" name="MBio">
        <title>Genome sequencing of the plant pathogen Taphrina deformans, the causal agent of peach leaf curl.</title>
        <authorList>
            <person name="Cisse O.H."/>
            <person name="Almeida J.M.G.C.F."/>
            <person name="Fonseca A."/>
            <person name="Kumar A.A."/>
            <person name="Salojaervi J."/>
            <person name="Overmyer K."/>
            <person name="Hauser P.M."/>
            <person name="Pagni M."/>
        </authorList>
    </citation>
    <scope>NUCLEOTIDE SEQUENCE [LARGE SCALE GENOMIC DNA]</scope>
    <source>
        <strain evidence="2">PYCC 5710 / ATCC 11124 / CBS 356.35 / IMI 108563 / JCM 9778 / NBRC 8474</strain>
    </source>
</reference>
<dbReference type="eggNOG" id="ENOG502QSR9">
    <property type="taxonomic scope" value="Eukaryota"/>
</dbReference>
<evidence type="ECO:0000313" key="1">
    <source>
        <dbReference type="EMBL" id="CCG84410.1"/>
    </source>
</evidence>
<dbReference type="NCBIfam" id="TIGR00730">
    <property type="entry name" value="Rossman fold protein, TIGR00730 family"/>
    <property type="match status" value="1"/>
</dbReference>
<name>R4XM85_TAPDE</name>
<gene>
    <name evidence="1" type="ORF">TAPDE_004872</name>
</gene>
<dbReference type="OrthoDB" id="414463at2759"/>
<dbReference type="Proteomes" id="UP000013776">
    <property type="component" value="Unassembled WGS sequence"/>
</dbReference>
<dbReference type="SUPFAM" id="SSF102405">
    <property type="entry name" value="MCP/YpsA-like"/>
    <property type="match status" value="1"/>
</dbReference>
<dbReference type="AlphaFoldDB" id="R4XM85"/>
<dbReference type="PANTHER" id="PTHR31223">
    <property type="entry name" value="LOG FAMILY PROTEIN YJL055W"/>
    <property type="match status" value="1"/>
</dbReference>
<comment type="caution">
    <text evidence="1">The sequence shown here is derived from an EMBL/GenBank/DDBJ whole genome shotgun (WGS) entry which is preliminary data.</text>
</comment>
<dbReference type="Gene3D" id="3.40.50.450">
    <property type="match status" value="1"/>
</dbReference>
<dbReference type="InterPro" id="IPR005269">
    <property type="entry name" value="LOG"/>
</dbReference>
<dbReference type="GO" id="GO:0009691">
    <property type="term" value="P:cytokinin biosynthetic process"/>
    <property type="evidence" value="ECO:0007669"/>
    <property type="project" value="InterPro"/>
</dbReference>
<dbReference type="VEuPathDB" id="FungiDB:TAPDE_004872"/>
<keyword evidence="2" id="KW-1185">Reference proteome</keyword>
<protein>
    <recommendedName>
        <fullName evidence="3">Cytokinin riboside 5'-monophosphate phosphoribohydrolase</fullName>
    </recommendedName>
</protein>
<dbReference type="InterPro" id="IPR031100">
    <property type="entry name" value="LOG_fam"/>
</dbReference>